<dbReference type="AlphaFoldDB" id="A0AAU8UE03"/>
<organism evidence="1 2">
    <name type="scientific">Burkholderia ubonensis</name>
    <dbReference type="NCBI Taxonomy" id="101571"/>
    <lineage>
        <taxon>Bacteria</taxon>
        <taxon>Pseudomonadati</taxon>
        <taxon>Pseudomonadota</taxon>
        <taxon>Betaproteobacteria</taxon>
        <taxon>Burkholderiales</taxon>
        <taxon>Burkholderiaceae</taxon>
        <taxon>Burkholderia</taxon>
        <taxon>Burkholderia cepacia complex</taxon>
    </lineage>
</organism>
<protein>
    <recommendedName>
        <fullName evidence="3">LysR family transcriptional regulator</fullName>
    </recommendedName>
</protein>
<reference evidence="1 2" key="1">
    <citation type="submission" date="2015-12" db="EMBL/GenBank/DDBJ databases">
        <title>Diversity of Burkholderia near neighbor genomes.</title>
        <authorList>
            <person name="Sahl J."/>
            <person name="Wagner D."/>
            <person name="Keim P."/>
        </authorList>
    </citation>
    <scope>NUCLEOTIDE SEQUENCE [LARGE SCALE GENOMIC DNA]</scope>
    <source>
        <strain evidence="1 2">MSMB1189WGS</strain>
    </source>
</reference>
<proteinExistence type="predicted"/>
<dbReference type="Proteomes" id="UP000095100">
    <property type="component" value="Chromosome 1"/>
</dbReference>
<accession>A0AAU8UE03</accession>
<gene>
    <name evidence="1" type="ORF">WK67_11895</name>
</gene>
<dbReference type="EMBL" id="CP013446">
    <property type="protein sequence ID" value="AOK23388.1"/>
    <property type="molecule type" value="Genomic_DNA"/>
</dbReference>
<evidence type="ECO:0000313" key="1">
    <source>
        <dbReference type="EMBL" id="AOK23388.1"/>
    </source>
</evidence>
<evidence type="ECO:0000313" key="2">
    <source>
        <dbReference type="Proteomes" id="UP000095100"/>
    </source>
</evidence>
<name>A0AAU8UE03_9BURK</name>
<evidence type="ECO:0008006" key="3">
    <source>
        <dbReference type="Google" id="ProtNLM"/>
    </source>
</evidence>
<sequence length="74" mass="7888">MSTMPAPLGKLTRGGFSIGIELPLDNDWSLASDAGVQHIGLHLRRNRRPLDETLAEIAAEVLPAFHAQADASVA</sequence>